<evidence type="ECO:0000256" key="7">
    <source>
        <dbReference type="ARBA" id="ARBA00048558"/>
    </source>
</evidence>
<evidence type="ECO:0000256" key="2">
    <source>
        <dbReference type="ARBA" id="ARBA00010699"/>
    </source>
</evidence>
<dbReference type="CDD" id="cd08704">
    <property type="entry name" value="Met_tRNA_FMT_C"/>
    <property type="match status" value="1"/>
</dbReference>
<dbReference type="GO" id="GO:0005829">
    <property type="term" value="C:cytosol"/>
    <property type="evidence" value="ECO:0007669"/>
    <property type="project" value="TreeGrafter"/>
</dbReference>
<gene>
    <name evidence="8" type="primary">fmt</name>
    <name evidence="11" type="ORF">EDC39_10393</name>
</gene>
<proteinExistence type="inferred from homology"/>
<dbReference type="EMBL" id="VNIB01000003">
    <property type="protein sequence ID" value="TYO99250.1"/>
    <property type="molecule type" value="Genomic_DNA"/>
</dbReference>
<comment type="catalytic activity">
    <reaction evidence="7 8">
        <text>L-methionyl-tRNA(fMet) + (6R)-10-formyltetrahydrofolate = N-formyl-L-methionyl-tRNA(fMet) + (6S)-5,6,7,8-tetrahydrofolate + H(+)</text>
        <dbReference type="Rhea" id="RHEA:24380"/>
        <dbReference type="Rhea" id="RHEA-COMP:9952"/>
        <dbReference type="Rhea" id="RHEA-COMP:9953"/>
        <dbReference type="ChEBI" id="CHEBI:15378"/>
        <dbReference type="ChEBI" id="CHEBI:57453"/>
        <dbReference type="ChEBI" id="CHEBI:78530"/>
        <dbReference type="ChEBI" id="CHEBI:78844"/>
        <dbReference type="ChEBI" id="CHEBI:195366"/>
        <dbReference type="EC" id="2.1.2.9"/>
    </reaction>
</comment>
<dbReference type="OrthoDB" id="9802815at2"/>
<evidence type="ECO:0000256" key="6">
    <source>
        <dbReference type="ARBA" id="ARBA00022917"/>
    </source>
</evidence>
<dbReference type="Gene3D" id="3.40.50.170">
    <property type="entry name" value="Formyl transferase, N-terminal domain"/>
    <property type="match status" value="1"/>
</dbReference>
<sequence length="319" mass="34690">MQPADLRTVFMGTPDFACPTLQGLLAAGCNLVGVFTQPDRPSGRGRRLTPPPVKLLAEKHGIEVFQPERLRRPEAVGQLQKLRPDLVVVVAYGQILPKSVLEIPRYGCINVHASLLPKYRGAAPINKAIIDGESVTGVTTMFMDEGLDTGDMLVKMSLEIGPDETAGQLHDRLAQLGRAAMEETLKRLCAGTLERIPQNDAESCYAPMLKKEDGEIDWRQPAARLHNLVRGLDPWPSAYTWLDGALLKLAATSVEEADGEPGTLLAAENDGLVIACGEGALRVRQLQLAGKRRMPAADFLRGCPLTPGIRFGRNRTTDD</sequence>
<feature type="domain" description="Formyl transferase C-terminal" evidence="10">
    <location>
        <begin position="209"/>
        <end position="303"/>
    </location>
</feature>
<dbReference type="SUPFAM" id="SSF53328">
    <property type="entry name" value="Formyltransferase"/>
    <property type="match status" value="1"/>
</dbReference>
<keyword evidence="6 8" id="KW-0648">Protein biosynthesis</keyword>
<name>A0A5D3WKR6_9BACT</name>
<dbReference type="PROSITE" id="PS00373">
    <property type="entry name" value="GART"/>
    <property type="match status" value="1"/>
</dbReference>
<evidence type="ECO:0000259" key="10">
    <source>
        <dbReference type="Pfam" id="PF02911"/>
    </source>
</evidence>
<dbReference type="PROSITE" id="PS51257">
    <property type="entry name" value="PROKAR_LIPOPROTEIN"/>
    <property type="match status" value="1"/>
</dbReference>
<evidence type="ECO:0000313" key="11">
    <source>
        <dbReference type="EMBL" id="TYO99250.1"/>
    </source>
</evidence>
<dbReference type="Proteomes" id="UP000324159">
    <property type="component" value="Unassembled WGS sequence"/>
</dbReference>
<dbReference type="RefSeq" id="WP_148895173.1">
    <property type="nucleotide sequence ID" value="NZ_VNIB01000003.1"/>
</dbReference>
<evidence type="ECO:0000256" key="3">
    <source>
        <dbReference type="ARBA" id="ARBA00012261"/>
    </source>
</evidence>
<dbReference type="PANTHER" id="PTHR11138:SF5">
    <property type="entry name" value="METHIONYL-TRNA FORMYLTRANSFERASE, MITOCHONDRIAL"/>
    <property type="match status" value="1"/>
</dbReference>
<keyword evidence="12" id="KW-1185">Reference proteome</keyword>
<comment type="caution">
    <text evidence="11">The sequence shown here is derived from an EMBL/GenBank/DDBJ whole genome shotgun (WGS) entry which is preliminary data.</text>
</comment>
<organism evidence="11 12">
    <name type="scientific">Geothermobacter ehrlichii</name>
    <dbReference type="NCBI Taxonomy" id="213224"/>
    <lineage>
        <taxon>Bacteria</taxon>
        <taxon>Pseudomonadati</taxon>
        <taxon>Thermodesulfobacteriota</taxon>
        <taxon>Desulfuromonadia</taxon>
        <taxon>Desulfuromonadales</taxon>
        <taxon>Geothermobacteraceae</taxon>
        <taxon>Geothermobacter</taxon>
    </lineage>
</organism>
<dbReference type="HAMAP" id="MF_00182">
    <property type="entry name" value="Formyl_trans"/>
    <property type="match status" value="1"/>
</dbReference>
<evidence type="ECO:0000256" key="4">
    <source>
        <dbReference type="ARBA" id="ARBA00016014"/>
    </source>
</evidence>
<accession>A0A5D3WKR6</accession>
<evidence type="ECO:0000259" key="9">
    <source>
        <dbReference type="Pfam" id="PF00551"/>
    </source>
</evidence>
<dbReference type="InterPro" id="IPR037022">
    <property type="entry name" value="Formyl_trans_C_sf"/>
</dbReference>
<feature type="binding site" evidence="8">
    <location>
        <begin position="114"/>
        <end position="117"/>
    </location>
    <ligand>
        <name>(6S)-5,6,7,8-tetrahydrofolate</name>
        <dbReference type="ChEBI" id="CHEBI:57453"/>
    </ligand>
</feature>
<protein>
    <recommendedName>
        <fullName evidence="4 8">Methionyl-tRNA formyltransferase</fullName>
        <ecNumber evidence="3 8">2.1.2.9</ecNumber>
    </recommendedName>
</protein>
<dbReference type="Pfam" id="PF02911">
    <property type="entry name" value="Formyl_trans_C"/>
    <property type="match status" value="1"/>
</dbReference>
<dbReference type="Gene3D" id="3.10.25.10">
    <property type="entry name" value="Formyl transferase, C-terminal domain"/>
    <property type="match status" value="1"/>
</dbReference>
<dbReference type="PANTHER" id="PTHR11138">
    <property type="entry name" value="METHIONYL-TRNA FORMYLTRANSFERASE"/>
    <property type="match status" value="1"/>
</dbReference>
<evidence type="ECO:0000256" key="8">
    <source>
        <dbReference type="HAMAP-Rule" id="MF_00182"/>
    </source>
</evidence>
<dbReference type="InterPro" id="IPR041711">
    <property type="entry name" value="Met-tRNA-FMT_N"/>
</dbReference>
<dbReference type="InterPro" id="IPR002376">
    <property type="entry name" value="Formyl_transf_N"/>
</dbReference>
<reference evidence="11 12" key="1">
    <citation type="submission" date="2019-07" db="EMBL/GenBank/DDBJ databases">
        <title>Genomic Encyclopedia of Type Strains, Phase IV (KMG-IV): sequencing the most valuable type-strain genomes for metagenomic binning, comparative biology and taxonomic classification.</title>
        <authorList>
            <person name="Goeker M."/>
        </authorList>
    </citation>
    <scope>NUCLEOTIDE SEQUENCE [LARGE SCALE GENOMIC DNA]</scope>
    <source>
        <strain evidence="11 12">SS015</strain>
    </source>
</reference>
<dbReference type="Pfam" id="PF00551">
    <property type="entry name" value="Formyl_trans_N"/>
    <property type="match status" value="1"/>
</dbReference>
<comment type="similarity">
    <text evidence="2 8">Belongs to the Fmt family.</text>
</comment>
<dbReference type="AlphaFoldDB" id="A0A5D3WKR6"/>
<evidence type="ECO:0000256" key="5">
    <source>
        <dbReference type="ARBA" id="ARBA00022679"/>
    </source>
</evidence>
<keyword evidence="5 8" id="KW-0808">Transferase</keyword>
<comment type="function">
    <text evidence="1 8">Attaches a formyl group to the free amino group of methionyl-tRNA(fMet). The formyl group appears to play a dual role in the initiator identity of N-formylmethionyl-tRNA by promoting its recognition by IF2 and preventing the misappropriation of this tRNA by the elongation apparatus.</text>
</comment>
<feature type="domain" description="Formyl transferase N-terminal" evidence="9">
    <location>
        <begin position="9"/>
        <end position="184"/>
    </location>
</feature>
<dbReference type="CDD" id="cd08646">
    <property type="entry name" value="FMT_core_Met-tRNA-FMT_N"/>
    <property type="match status" value="1"/>
</dbReference>
<dbReference type="InterPro" id="IPR005793">
    <property type="entry name" value="Formyl_trans_C"/>
</dbReference>
<evidence type="ECO:0000313" key="12">
    <source>
        <dbReference type="Proteomes" id="UP000324159"/>
    </source>
</evidence>
<dbReference type="InterPro" id="IPR044135">
    <property type="entry name" value="Met-tRNA-FMT_C"/>
</dbReference>
<dbReference type="InterPro" id="IPR005794">
    <property type="entry name" value="Fmt"/>
</dbReference>
<dbReference type="InterPro" id="IPR011034">
    <property type="entry name" value="Formyl_transferase-like_C_sf"/>
</dbReference>
<dbReference type="EC" id="2.1.2.9" evidence="3 8"/>
<dbReference type="InterPro" id="IPR001555">
    <property type="entry name" value="GART_AS"/>
</dbReference>
<dbReference type="NCBIfam" id="TIGR00460">
    <property type="entry name" value="fmt"/>
    <property type="match status" value="1"/>
</dbReference>
<dbReference type="SUPFAM" id="SSF50486">
    <property type="entry name" value="FMT C-terminal domain-like"/>
    <property type="match status" value="1"/>
</dbReference>
<dbReference type="GO" id="GO:0004479">
    <property type="term" value="F:methionyl-tRNA formyltransferase activity"/>
    <property type="evidence" value="ECO:0007669"/>
    <property type="project" value="UniProtKB-UniRule"/>
</dbReference>
<dbReference type="InterPro" id="IPR036477">
    <property type="entry name" value="Formyl_transf_N_sf"/>
</dbReference>
<evidence type="ECO:0000256" key="1">
    <source>
        <dbReference type="ARBA" id="ARBA00002606"/>
    </source>
</evidence>